<proteinExistence type="predicted"/>
<reference evidence="2" key="2">
    <citation type="journal article" date="2018" name="BMC Genomics">
        <title>A manually annotated Actinidia chinensis var. chinensis (kiwifruit) genome highlights the challenges associated with draft genomes and gene prediction in plants.</title>
        <authorList>
            <person name="Pilkington S.M."/>
            <person name="Crowhurst R."/>
            <person name="Hilario E."/>
            <person name="Nardozza S."/>
            <person name="Fraser L."/>
            <person name="Peng Y."/>
            <person name="Gunaseelan K."/>
            <person name="Simpson R."/>
            <person name="Tahir J."/>
            <person name="Deroles S.C."/>
            <person name="Templeton K."/>
            <person name="Luo Z."/>
            <person name="Davy M."/>
            <person name="Cheng C."/>
            <person name="McNeilage M."/>
            <person name="Scaglione D."/>
            <person name="Liu Y."/>
            <person name="Zhang Q."/>
            <person name="Datson P."/>
            <person name="De Silva N."/>
            <person name="Gardiner S.E."/>
            <person name="Bassett H."/>
            <person name="Chagne D."/>
            <person name="McCallum J."/>
            <person name="Dzierzon H."/>
            <person name="Deng C."/>
            <person name="Wang Y.Y."/>
            <person name="Barron L."/>
            <person name="Manako K."/>
            <person name="Bowen J."/>
            <person name="Foster T.M."/>
            <person name="Erridge Z.A."/>
            <person name="Tiffin H."/>
            <person name="Waite C.N."/>
            <person name="Davies K.M."/>
            <person name="Grierson E.P."/>
            <person name="Laing W.A."/>
            <person name="Kirk R."/>
            <person name="Chen X."/>
            <person name="Wood M."/>
            <person name="Montefiori M."/>
            <person name="Brummell D.A."/>
            <person name="Schwinn K.E."/>
            <person name="Catanach A."/>
            <person name="Fullerton C."/>
            <person name="Li D."/>
            <person name="Meiyalaghan S."/>
            <person name="Nieuwenhuizen N."/>
            <person name="Read N."/>
            <person name="Prakash R."/>
            <person name="Hunter D."/>
            <person name="Zhang H."/>
            <person name="McKenzie M."/>
            <person name="Knabel M."/>
            <person name="Harris A."/>
            <person name="Allan A.C."/>
            <person name="Gleave A."/>
            <person name="Chen A."/>
            <person name="Janssen B.J."/>
            <person name="Plunkett B."/>
            <person name="Ampomah-Dwamena C."/>
            <person name="Voogd C."/>
            <person name="Leif D."/>
            <person name="Lafferty D."/>
            <person name="Souleyre E.J.F."/>
            <person name="Varkonyi-Gasic E."/>
            <person name="Gambi F."/>
            <person name="Hanley J."/>
            <person name="Yao J.L."/>
            <person name="Cheung J."/>
            <person name="David K.M."/>
            <person name="Warren B."/>
            <person name="Marsh K."/>
            <person name="Snowden K.C."/>
            <person name="Lin-Wang K."/>
            <person name="Brian L."/>
            <person name="Martinez-Sanchez M."/>
            <person name="Wang M."/>
            <person name="Ileperuma N."/>
            <person name="Macnee N."/>
            <person name="Campin R."/>
            <person name="McAtee P."/>
            <person name="Drummond R.S.M."/>
            <person name="Espley R.V."/>
            <person name="Ireland H.S."/>
            <person name="Wu R."/>
            <person name="Atkinson R.G."/>
            <person name="Karunairetnam S."/>
            <person name="Bulley S."/>
            <person name="Chunkath S."/>
            <person name="Hanley Z."/>
            <person name="Storey R."/>
            <person name="Thrimawithana A.H."/>
            <person name="Thomson S."/>
            <person name="David C."/>
            <person name="Testolin R."/>
            <person name="Huang H."/>
            <person name="Hellens R.P."/>
            <person name="Schaffer R.J."/>
        </authorList>
    </citation>
    <scope>NUCLEOTIDE SEQUENCE [LARGE SCALE GENOMIC DNA]</scope>
    <source>
        <strain evidence="2">cv. Red5</strain>
    </source>
</reference>
<dbReference type="Proteomes" id="UP000241394">
    <property type="component" value="Chromosome LG2"/>
</dbReference>
<dbReference type="OrthoDB" id="185373at2759"/>
<sequence length="119" mass="13169">MQCNLCRVCIDIDEAILLFSQMRHLGLSPDDIPVRSLLSACTSPATLNQEQKAHNSELKIRVGSTSNRSCGVSSHKAIPLRVGKCSTLVLTKENHKEDGNHYHVGILNSSAQRYSLVRR</sequence>
<evidence type="ECO:0000313" key="1">
    <source>
        <dbReference type="EMBL" id="PSS34999.1"/>
    </source>
</evidence>
<dbReference type="InParanoid" id="A0A2R6RYC9"/>
<dbReference type="AlphaFoldDB" id="A0A2R6RYC9"/>
<organism evidence="1 2">
    <name type="scientific">Actinidia chinensis var. chinensis</name>
    <name type="common">Chinese soft-hair kiwi</name>
    <dbReference type="NCBI Taxonomy" id="1590841"/>
    <lineage>
        <taxon>Eukaryota</taxon>
        <taxon>Viridiplantae</taxon>
        <taxon>Streptophyta</taxon>
        <taxon>Embryophyta</taxon>
        <taxon>Tracheophyta</taxon>
        <taxon>Spermatophyta</taxon>
        <taxon>Magnoliopsida</taxon>
        <taxon>eudicotyledons</taxon>
        <taxon>Gunneridae</taxon>
        <taxon>Pentapetalae</taxon>
        <taxon>asterids</taxon>
        <taxon>Ericales</taxon>
        <taxon>Actinidiaceae</taxon>
        <taxon>Actinidia</taxon>
    </lineage>
</organism>
<accession>A0A2R6RYC9</accession>
<reference evidence="1 2" key="1">
    <citation type="submission" date="2017-07" db="EMBL/GenBank/DDBJ databases">
        <title>An improved, manually edited Actinidia chinensis var. chinensis (kiwifruit) genome highlights the challenges associated with draft genomes and gene prediction in plants.</title>
        <authorList>
            <person name="Pilkington S."/>
            <person name="Crowhurst R."/>
            <person name="Hilario E."/>
            <person name="Nardozza S."/>
            <person name="Fraser L."/>
            <person name="Peng Y."/>
            <person name="Gunaseelan K."/>
            <person name="Simpson R."/>
            <person name="Tahir J."/>
            <person name="Deroles S."/>
            <person name="Templeton K."/>
            <person name="Luo Z."/>
            <person name="Davy M."/>
            <person name="Cheng C."/>
            <person name="Mcneilage M."/>
            <person name="Scaglione D."/>
            <person name="Liu Y."/>
            <person name="Zhang Q."/>
            <person name="Datson P."/>
            <person name="De Silva N."/>
            <person name="Gardiner S."/>
            <person name="Bassett H."/>
            <person name="Chagne D."/>
            <person name="Mccallum J."/>
            <person name="Dzierzon H."/>
            <person name="Deng C."/>
            <person name="Wang Y.-Y."/>
            <person name="Barron N."/>
            <person name="Manako K."/>
            <person name="Bowen J."/>
            <person name="Foster T."/>
            <person name="Erridge Z."/>
            <person name="Tiffin H."/>
            <person name="Waite C."/>
            <person name="Davies K."/>
            <person name="Grierson E."/>
            <person name="Laing W."/>
            <person name="Kirk R."/>
            <person name="Chen X."/>
            <person name="Wood M."/>
            <person name="Montefiori M."/>
            <person name="Brummell D."/>
            <person name="Schwinn K."/>
            <person name="Catanach A."/>
            <person name="Fullerton C."/>
            <person name="Li D."/>
            <person name="Meiyalaghan S."/>
            <person name="Nieuwenhuizen N."/>
            <person name="Read N."/>
            <person name="Prakash R."/>
            <person name="Hunter D."/>
            <person name="Zhang H."/>
            <person name="Mckenzie M."/>
            <person name="Knabel M."/>
            <person name="Harris A."/>
            <person name="Allan A."/>
            <person name="Chen A."/>
            <person name="Janssen B."/>
            <person name="Plunkett B."/>
            <person name="Dwamena C."/>
            <person name="Voogd C."/>
            <person name="Leif D."/>
            <person name="Lafferty D."/>
            <person name="Souleyre E."/>
            <person name="Varkonyi-Gasic E."/>
            <person name="Gambi F."/>
            <person name="Hanley J."/>
            <person name="Yao J.-L."/>
            <person name="Cheung J."/>
            <person name="David K."/>
            <person name="Warren B."/>
            <person name="Marsh K."/>
            <person name="Snowden K."/>
            <person name="Lin-Wang K."/>
            <person name="Brian L."/>
            <person name="Martinez-Sanchez M."/>
            <person name="Wang M."/>
            <person name="Ileperuma N."/>
            <person name="Macnee N."/>
            <person name="Campin R."/>
            <person name="Mcatee P."/>
            <person name="Drummond R."/>
            <person name="Espley R."/>
            <person name="Ireland H."/>
            <person name="Wu R."/>
            <person name="Atkinson R."/>
            <person name="Karunairetnam S."/>
            <person name="Bulley S."/>
            <person name="Chunkath S."/>
            <person name="Hanley Z."/>
            <person name="Storey R."/>
            <person name="Thrimawithana A."/>
            <person name="Thomson S."/>
            <person name="David C."/>
            <person name="Testolin R."/>
        </authorList>
    </citation>
    <scope>NUCLEOTIDE SEQUENCE [LARGE SCALE GENOMIC DNA]</scope>
    <source>
        <strain evidence="2">cv. Red5</strain>
        <tissue evidence="1">Young leaf</tissue>
    </source>
</reference>
<dbReference type="EMBL" id="NKQK01000002">
    <property type="protein sequence ID" value="PSS34999.1"/>
    <property type="molecule type" value="Genomic_DNA"/>
</dbReference>
<keyword evidence="2" id="KW-1185">Reference proteome</keyword>
<comment type="caution">
    <text evidence="1">The sequence shown here is derived from an EMBL/GenBank/DDBJ whole genome shotgun (WGS) entry which is preliminary data.</text>
</comment>
<dbReference type="Gramene" id="PSS34999">
    <property type="protein sequence ID" value="PSS34999"/>
    <property type="gene ID" value="CEY00_Acc02197"/>
</dbReference>
<name>A0A2R6RYC9_ACTCC</name>
<gene>
    <name evidence="1" type="ORF">CEY00_Acc02197</name>
</gene>
<protein>
    <submittedName>
        <fullName evidence="1">Pentatricopeptide repeat-containing protein</fullName>
    </submittedName>
</protein>
<evidence type="ECO:0000313" key="2">
    <source>
        <dbReference type="Proteomes" id="UP000241394"/>
    </source>
</evidence>